<reference evidence="20 21" key="1">
    <citation type="journal article" date="2011" name="Proc. Natl. Acad. Sci. U.S.A.">
        <title>Niche of harmful alga Aureococcus anophagefferens revealed through ecogenomics.</title>
        <authorList>
            <person name="Gobler C.J."/>
            <person name="Berry D.L."/>
            <person name="Dyhrman S.T."/>
            <person name="Wilhelm S.W."/>
            <person name="Salamov A."/>
            <person name="Lobanov A.V."/>
            <person name="Zhang Y."/>
            <person name="Collier J.L."/>
            <person name="Wurch L.L."/>
            <person name="Kustka A.B."/>
            <person name="Dill B.D."/>
            <person name="Shah M."/>
            <person name="VerBerkmoes N.C."/>
            <person name="Kuo A."/>
            <person name="Terry A."/>
            <person name="Pangilinan J."/>
            <person name="Lindquist E.A."/>
            <person name="Lucas S."/>
            <person name="Paulsen I.T."/>
            <person name="Hattenrath-Lehmann T.K."/>
            <person name="Talmage S.C."/>
            <person name="Walker E.A."/>
            <person name="Koch F."/>
            <person name="Burson A.M."/>
            <person name="Marcoval M.A."/>
            <person name="Tang Y.Z."/>
            <person name="Lecleir G.R."/>
            <person name="Coyne K.J."/>
            <person name="Berg G.M."/>
            <person name="Bertrand E.M."/>
            <person name="Saito M.A."/>
            <person name="Gladyshev V.N."/>
            <person name="Grigoriev I.V."/>
        </authorList>
    </citation>
    <scope>NUCLEOTIDE SEQUENCE [LARGE SCALE GENOMIC DNA]</scope>
    <source>
        <strain evidence="21">CCMP 1984</strain>
    </source>
</reference>
<evidence type="ECO:0000256" key="8">
    <source>
        <dbReference type="ARBA" id="ARBA00022729"/>
    </source>
</evidence>
<dbReference type="SUPFAM" id="SSF47473">
    <property type="entry name" value="EF-hand"/>
    <property type="match status" value="1"/>
</dbReference>
<evidence type="ECO:0000256" key="9">
    <source>
        <dbReference type="ARBA" id="ARBA00022837"/>
    </source>
</evidence>
<keyword evidence="15 18" id="KW-0472">Membrane</keyword>
<dbReference type="PANTHER" id="PTHR10846:SF73">
    <property type="entry name" value="SODIUM_CALCIUM EXCHANGER MEMBRANE REGION DOMAIN-CONTAINING PROTEIN"/>
    <property type="match status" value="1"/>
</dbReference>
<evidence type="ECO:0000256" key="13">
    <source>
        <dbReference type="ARBA" id="ARBA00023053"/>
    </source>
</evidence>
<organism evidence="21">
    <name type="scientific">Aureococcus anophagefferens</name>
    <name type="common">Harmful bloom alga</name>
    <dbReference type="NCBI Taxonomy" id="44056"/>
    <lineage>
        <taxon>Eukaryota</taxon>
        <taxon>Sar</taxon>
        <taxon>Stramenopiles</taxon>
        <taxon>Ochrophyta</taxon>
        <taxon>Pelagophyceae</taxon>
        <taxon>Pelagomonadales</taxon>
        <taxon>Pelagomonadaceae</taxon>
        <taxon>Aureococcus</taxon>
    </lineage>
</organism>
<evidence type="ECO:0000313" key="20">
    <source>
        <dbReference type="EMBL" id="EGB11714.1"/>
    </source>
</evidence>
<feature type="transmembrane region" description="Helical" evidence="18">
    <location>
        <begin position="638"/>
        <end position="664"/>
    </location>
</feature>
<dbReference type="PROSITE" id="PS50222">
    <property type="entry name" value="EF_HAND_2"/>
    <property type="match status" value="2"/>
</dbReference>
<comment type="similarity">
    <text evidence="2">Belongs to the Ca(2+):cation antiporter (CaCA) (TC 2.A.19) family. SLC24A subfamily.</text>
</comment>
<evidence type="ECO:0000256" key="10">
    <source>
        <dbReference type="ARBA" id="ARBA00022847"/>
    </source>
</evidence>
<feature type="region of interest" description="Disordered" evidence="17">
    <location>
        <begin position="1"/>
        <end position="23"/>
    </location>
</feature>
<keyword evidence="21" id="KW-1185">Reference proteome</keyword>
<feature type="region of interest" description="Disordered" evidence="17">
    <location>
        <begin position="322"/>
        <end position="369"/>
    </location>
</feature>
<dbReference type="InterPro" id="IPR011992">
    <property type="entry name" value="EF-hand-dom_pair"/>
</dbReference>
<dbReference type="InterPro" id="IPR002048">
    <property type="entry name" value="EF_hand_dom"/>
</dbReference>
<dbReference type="KEGG" id="aaf:AURANDRAFT_70817"/>
<keyword evidence="3" id="KW-0813">Transport</keyword>
<dbReference type="GO" id="GO:0008273">
    <property type="term" value="F:calcium, potassium:sodium antiporter activity"/>
    <property type="evidence" value="ECO:0007669"/>
    <property type="project" value="TreeGrafter"/>
</dbReference>
<keyword evidence="11" id="KW-0630">Potassium</keyword>
<feature type="compositionally biased region" description="Low complexity" evidence="17">
    <location>
        <begin position="334"/>
        <end position="359"/>
    </location>
</feature>
<sequence>MEPLLLDGGCAASPERRPRRRPFGDRLLERDSLLRDKYVTRAVFKAVALVGMVAVFGTVDAWRRPGSRPAAAAGALGYPAAGPLAEPGAFGLPARFVRRRLANATVDDDDDECPTKPGWGPTLGWIFLTLYLFLGTAIVCDELFVPALEEIASRWEMSDDVAGATLMAAGGSAPELATSFIGTFTGSSIGFGTIVGSAVFNVLFVIGMCALFTPPELAPLRLTWWPLARDCSYYAITLATLACWFAGTSPNAIEWWEALVQFTLYVGYVLLMSQNEALEAWVTRKLGGAAIDVAQVAPATPAVAPSEVKAPPGVAEVTPVVPAPADAKEAKSPPDGNGDAKANGDAAPAPAAAAPNAPGESPRGASRQSMSLPAGVTIDANGNYAARPRKSTYLHRPTGFRAGIMTMLMGQGGDIGTTTGTSVVAEISGDVNETFAKLDTDANGKLDVNELKRLLTMLGGHEGDYDEGKLAKLRTELDTDGDGFVSRAEFKKWYLTSETRLQHQCKRIFDEIDKDKDGIINAADISVLVAHLASAGRGADPESAAAEFSEEISSGGCDYPSFQQWYEKTIFWKKEKEEAEIIGEAAESMFDQVKDQLSNLHKKSPGEVAMILLLLPLNGSLALTVPDCRALDKEHYCYYGFVTSIVWIFVYSTGMVSGITAIGLQINVPVFIMGLTFLAAGTSVPDLLSSVVVAKQGKGDMAVSSSIGSNIFDVCVGLPVPWLCYTIFNWKNVTTCSQGVGISICILLTMVLAVIGSIMGSGWKMSHNLGGIMFLLYFLFVVQEVLPSIRTAVRPRVSALRMAEEGAPEPVPTPAEAPAGWQKVEETNIWGDDKVADIRIEGGQTLKTFKMPPHAERVQYILTSPNGRPVKARVELWIGPIRCVHELIYDCMNGFDFPLKATLQFKKLSPVLKIMGDADFEFPLVAGVFVPSPEESDKIGNANKDMFYSAPLKDKVQGGSTIDDKGGAIRSFDIPPSWEKTQIMVWSTDTGKKSFKTNIEVLSGPNNQKQHLNLRCGGSTQPYHAVIDTPGSSQWVIRCNSKKYLEDGLFEIAVAPYGPTVDEGPPAVVLNSGF</sequence>
<feature type="transmembrane region" description="Helical" evidence="18">
    <location>
        <begin position="740"/>
        <end position="763"/>
    </location>
</feature>
<evidence type="ECO:0000259" key="19">
    <source>
        <dbReference type="PROSITE" id="PS50222"/>
    </source>
</evidence>
<dbReference type="eggNOG" id="KOG1307">
    <property type="taxonomic scope" value="Eukaryota"/>
</dbReference>
<evidence type="ECO:0000256" key="5">
    <source>
        <dbReference type="ARBA" id="ARBA00022538"/>
    </source>
</evidence>
<evidence type="ECO:0000256" key="12">
    <source>
        <dbReference type="ARBA" id="ARBA00022989"/>
    </source>
</evidence>
<feature type="transmembrane region" description="Helical" evidence="18">
    <location>
        <begin position="38"/>
        <end position="59"/>
    </location>
</feature>
<name>F0Y0N5_AURAN</name>
<dbReference type="SMART" id="SM00054">
    <property type="entry name" value="EFh"/>
    <property type="match status" value="3"/>
</dbReference>
<dbReference type="Gene3D" id="1.20.1420.30">
    <property type="entry name" value="NCX, central ion-binding region"/>
    <property type="match status" value="2"/>
</dbReference>
<comment type="subcellular location">
    <subcellularLocation>
        <location evidence="1">Membrane</location>
        <topology evidence="1">Multi-pass membrane protein</topology>
    </subcellularLocation>
</comment>
<feature type="transmembrane region" description="Helical" evidence="18">
    <location>
        <begin position="671"/>
        <end position="694"/>
    </location>
</feature>
<evidence type="ECO:0000256" key="17">
    <source>
        <dbReference type="SAM" id="MobiDB-lite"/>
    </source>
</evidence>
<evidence type="ECO:0000256" key="6">
    <source>
        <dbReference type="ARBA" id="ARBA00022568"/>
    </source>
</evidence>
<dbReference type="GeneID" id="20227933"/>
<dbReference type="FunFam" id="1.20.1420.30:FF:000009">
    <property type="entry name" value="sodium/potassium/calcium exchanger 5 isoform X2"/>
    <property type="match status" value="1"/>
</dbReference>
<keyword evidence="6" id="KW-0109">Calcium transport</keyword>
<dbReference type="AlphaFoldDB" id="F0Y0N5"/>
<feature type="transmembrane region" description="Helical" evidence="18">
    <location>
        <begin position="125"/>
        <end position="148"/>
    </location>
</feature>
<dbReference type="InterPro" id="IPR044880">
    <property type="entry name" value="NCX_ion-bd_dom_sf"/>
</dbReference>
<feature type="domain" description="EF-hand" evidence="19">
    <location>
        <begin position="426"/>
        <end position="461"/>
    </location>
</feature>
<accession>F0Y0N5</accession>
<dbReference type="InterPro" id="IPR057491">
    <property type="entry name" value="DiatomPyrShell"/>
</dbReference>
<keyword evidence="14" id="KW-0406">Ion transport</keyword>
<dbReference type="GO" id="GO:0005886">
    <property type="term" value="C:plasma membrane"/>
    <property type="evidence" value="ECO:0007669"/>
    <property type="project" value="TreeGrafter"/>
</dbReference>
<gene>
    <name evidence="20" type="ORF">AURANDRAFT_70817</name>
</gene>
<feature type="transmembrane region" description="Helical" evidence="18">
    <location>
        <begin position="769"/>
        <end position="786"/>
    </location>
</feature>
<dbReference type="InParanoid" id="F0Y0N5"/>
<dbReference type="NCBIfam" id="TIGR00367">
    <property type="entry name" value="calcium/sodium antiporter"/>
    <property type="match status" value="1"/>
</dbReference>
<dbReference type="Pfam" id="PF01699">
    <property type="entry name" value="Na_Ca_ex"/>
    <property type="match status" value="2"/>
</dbReference>
<dbReference type="Gene3D" id="1.10.238.10">
    <property type="entry name" value="EF-hand"/>
    <property type="match status" value="1"/>
</dbReference>
<keyword evidence="12 18" id="KW-1133">Transmembrane helix</keyword>
<evidence type="ECO:0000256" key="16">
    <source>
        <dbReference type="ARBA" id="ARBA00023201"/>
    </source>
</evidence>
<dbReference type="InterPro" id="IPR018247">
    <property type="entry name" value="EF_Hand_1_Ca_BS"/>
</dbReference>
<evidence type="ECO:0000256" key="2">
    <source>
        <dbReference type="ARBA" id="ARBA00005364"/>
    </source>
</evidence>
<dbReference type="Pfam" id="PF25192">
    <property type="entry name" value="DiatomPyrShell"/>
    <property type="match status" value="1"/>
</dbReference>
<dbReference type="GO" id="GO:0005509">
    <property type="term" value="F:calcium ion binding"/>
    <property type="evidence" value="ECO:0007669"/>
    <property type="project" value="InterPro"/>
</dbReference>
<dbReference type="EMBL" id="GL833122">
    <property type="protein sequence ID" value="EGB11714.1"/>
    <property type="molecule type" value="Genomic_DNA"/>
</dbReference>
<keyword evidence="10" id="KW-0769">Symport</keyword>
<evidence type="ECO:0000313" key="21">
    <source>
        <dbReference type="Proteomes" id="UP000002729"/>
    </source>
</evidence>
<protein>
    <recommendedName>
        <fullName evidence="19">EF-hand domain-containing protein</fullName>
    </recommendedName>
</protein>
<keyword evidence="9" id="KW-0106">Calcium</keyword>
<keyword evidence="7 18" id="KW-0812">Transmembrane</keyword>
<evidence type="ECO:0000256" key="1">
    <source>
        <dbReference type="ARBA" id="ARBA00004141"/>
    </source>
</evidence>
<dbReference type="CDD" id="cd00051">
    <property type="entry name" value="EFh"/>
    <property type="match status" value="2"/>
</dbReference>
<dbReference type="GO" id="GO:0015293">
    <property type="term" value="F:symporter activity"/>
    <property type="evidence" value="ECO:0007669"/>
    <property type="project" value="UniProtKB-KW"/>
</dbReference>
<dbReference type="RefSeq" id="XP_009034053.1">
    <property type="nucleotide sequence ID" value="XM_009035805.1"/>
</dbReference>
<dbReference type="InterPro" id="IPR004481">
    <property type="entry name" value="K/Na/Ca-exchanger"/>
</dbReference>
<dbReference type="InterPro" id="IPR004837">
    <property type="entry name" value="NaCa_Exmemb"/>
</dbReference>
<evidence type="ECO:0000256" key="7">
    <source>
        <dbReference type="ARBA" id="ARBA00022692"/>
    </source>
</evidence>
<dbReference type="PROSITE" id="PS00018">
    <property type="entry name" value="EF_HAND_1"/>
    <property type="match status" value="2"/>
</dbReference>
<dbReference type="GO" id="GO:0006874">
    <property type="term" value="P:intracellular calcium ion homeostasis"/>
    <property type="evidence" value="ECO:0007669"/>
    <property type="project" value="TreeGrafter"/>
</dbReference>
<proteinExistence type="inferred from homology"/>
<evidence type="ECO:0000256" key="4">
    <source>
        <dbReference type="ARBA" id="ARBA00022449"/>
    </source>
</evidence>
<dbReference type="OrthoDB" id="36500at2759"/>
<keyword evidence="8" id="KW-0732">Signal</keyword>
<evidence type="ECO:0000256" key="15">
    <source>
        <dbReference type="ARBA" id="ARBA00023136"/>
    </source>
</evidence>
<evidence type="ECO:0000256" key="14">
    <source>
        <dbReference type="ARBA" id="ARBA00023065"/>
    </source>
</evidence>
<feature type="transmembrane region" description="Helical" evidence="18">
    <location>
        <begin position="189"/>
        <end position="211"/>
    </location>
</feature>
<dbReference type="PANTHER" id="PTHR10846">
    <property type="entry name" value="SODIUM/POTASSIUM/CALCIUM EXCHANGER"/>
    <property type="match status" value="1"/>
</dbReference>
<keyword evidence="16" id="KW-0739">Sodium transport</keyword>
<keyword evidence="4" id="KW-0050">Antiport</keyword>
<evidence type="ECO:0000256" key="3">
    <source>
        <dbReference type="ARBA" id="ARBA00022448"/>
    </source>
</evidence>
<keyword evidence="13" id="KW-0915">Sodium</keyword>
<feature type="domain" description="EF-hand" evidence="19">
    <location>
        <begin position="500"/>
        <end position="535"/>
    </location>
</feature>
<feature type="transmembrane region" description="Helical" evidence="18">
    <location>
        <begin position="608"/>
        <end position="626"/>
    </location>
</feature>
<keyword evidence="5" id="KW-0633">Potassium transport</keyword>
<dbReference type="Pfam" id="PF13499">
    <property type="entry name" value="EF-hand_7"/>
    <property type="match status" value="1"/>
</dbReference>
<dbReference type="Proteomes" id="UP000002729">
    <property type="component" value="Unassembled WGS sequence"/>
</dbReference>
<dbReference type="GO" id="GO:0005262">
    <property type="term" value="F:calcium channel activity"/>
    <property type="evidence" value="ECO:0007669"/>
    <property type="project" value="TreeGrafter"/>
</dbReference>
<evidence type="ECO:0000256" key="18">
    <source>
        <dbReference type="SAM" id="Phobius"/>
    </source>
</evidence>
<evidence type="ECO:0000256" key="11">
    <source>
        <dbReference type="ARBA" id="ARBA00022958"/>
    </source>
</evidence>